<dbReference type="EMBL" id="CM002873">
    <property type="protein sequence ID" value="KFK34508.1"/>
    <property type="molecule type" value="Genomic_DNA"/>
</dbReference>
<reference evidence="4" key="1">
    <citation type="journal article" date="2015" name="Nat. Plants">
        <title>Genome expansion of Arabis alpina linked with retrotransposition and reduced symmetric DNA methylation.</title>
        <authorList>
            <person name="Willing E.M."/>
            <person name="Rawat V."/>
            <person name="Mandakova T."/>
            <person name="Maumus F."/>
            <person name="James G.V."/>
            <person name="Nordstroem K.J."/>
            <person name="Becker C."/>
            <person name="Warthmann N."/>
            <person name="Chica C."/>
            <person name="Szarzynska B."/>
            <person name="Zytnicki M."/>
            <person name="Albani M.C."/>
            <person name="Kiefer C."/>
            <person name="Bergonzi S."/>
            <person name="Castaings L."/>
            <person name="Mateos J.L."/>
            <person name="Berns M.C."/>
            <person name="Bujdoso N."/>
            <person name="Piofczyk T."/>
            <person name="de Lorenzo L."/>
            <person name="Barrero-Sicilia C."/>
            <person name="Mateos I."/>
            <person name="Piednoel M."/>
            <person name="Hagmann J."/>
            <person name="Chen-Min-Tao R."/>
            <person name="Iglesias-Fernandez R."/>
            <person name="Schuster S.C."/>
            <person name="Alonso-Blanco C."/>
            <person name="Roudier F."/>
            <person name="Carbonero P."/>
            <person name="Paz-Ares J."/>
            <person name="Davis S.J."/>
            <person name="Pecinka A."/>
            <person name="Quesneville H."/>
            <person name="Colot V."/>
            <person name="Lysak M.A."/>
            <person name="Weigel D."/>
            <person name="Coupland G."/>
            <person name="Schneeberger K."/>
        </authorList>
    </citation>
    <scope>NUCLEOTIDE SEQUENCE [LARGE SCALE GENOMIC DNA]</scope>
    <source>
        <strain evidence="4">cv. Pajares</strain>
    </source>
</reference>
<gene>
    <name evidence="3" type="ordered locus">AALP_Aa5g154500</name>
</gene>
<feature type="region of interest" description="Disordered" evidence="1">
    <location>
        <begin position="1"/>
        <end position="55"/>
    </location>
</feature>
<dbReference type="Pfam" id="PF24747">
    <property type="entry name" value="Zn-ribbon_GIR1"/>
    <property type="match status" value="1"/>
</dbReference>
<dbReference type="InterPro" id="IPR056440">
    <property type="entry name" value="Zn-ribbon_GIR1"/>
</dbReference>
<dbReference type="AlphaFoldDB" id="A0A087GXA6"/>
<feature type="compositionally biased region" description="Low complexity" evidence="1">
    <location>
        <begin position="27"/>
        <end position="41"/>
    </location>
</feature>
<dbReference type="PANTHER" id="PTHR33177:SF23">
    <property type="entry name" value="GENOME ASSEMBLY, CHROMOSOME: A04"/>
    <property type="match status" value="1"/>
</dbReference>
<name>A0A087GXA6_ARAAL</name>
<dbReference type="OMA" id="RRCKMYF"/>
<sequence length="94" mass="10331">MRNKNGKRATVQPSAATESVVAKRRSSPSNSTSSLRSCLSTTEERKEEVASSGDVEDPTVLIAAGCRRCYMYVMVMQGRQRCPKCKSTDLIQIT</sequence>
<dbReference type="GO" id="GO:0005634">
    <property type="term" value="C:nucleus"/>
    <property type="evidence" value="ECO:0007669"/>
    <property type="project" value="EnsemblPlants"/>
</dbReference>
<dbReference type="InterPro" id="IPR055281">
    <property type="entry name" value="GIR1-2/SIED1"/>
</dbReference>
<organism evidence="3 4">
    <name type="scientific">Arabis alpina</name>
    <name type="common">Alpine rock-cress</name>
    <dbReference type="NCBI Taxonomy" id="50452"/>
    <lineage>
        <taxon>Eukaryota</taxon>
        <taxon>Viridiplantae</taxon>
        <taxon>Streptophyta</taxon>
        <taxon>Embryophyta</taxon>
        <taxon>Tracheophyta</taxon>
        <taxon>Spermatophyta</taxon>
        <taxon>Magnoliopsida</taxon>
        <taxon>eudicotyledons</taxon>
        <taxon>Gunneridae</taxon>
        <taxon>Pentapetalae</taxon>
        <taxon>rosids</taxon>
        <taxon>malvids</taxon>
        <taxon>Brassicales</taxon>
        <taxon>Brassicaceae</taxon>
        <taxon>Arabideae</taxon>
        <taxon>Arabis</taxon>
    </lineage>
</organism>
<dbReference type="Gramene" id="KFK34508">
    <property type="protein sequence ID" value="KFK34508"/>
    <property type="gene ID" value="AALP_AA5G154500"/>
</dbReference>
<feature type="domain" description="GIR1-like zinc ribbon" evidence="2">
    <location>
        <begin position="60"/>
        <end position="91"/>
    </location>
</feature>
<evidence type="ECO:0000313" key="3">
    <source>
        <dbReference type="EMBL" id="KFK34508.1"/>
    </source>
</evidence>
<protein>
    <recommendedName>
        <fullName evidence="2">GIR1-like zinc ribbon domain-containing protein</fullName>
    </recommendedName>
</protein>
<dbReference type="OrthoDB" id="779180at2759"/>
<evidence type="ECO:0000259" key="2">
    <source>
        <dbReference type="Pfam" id="PF24747"/>
    </source>
</evidence>
<dbReference type="PANTHER" id="PTHR33177">
    <property type="entry name" value="PUTATIVE-RELATED"/>
    <property type="match status" value="1"/>
</dbReference>
<accession>A0A087GXA6</accession>
<evidence type="ECO:0000313" key="4">
    <source>
        <dbReference type="Proteomes" id="UP000029120"/>
    </source>
</evidence>
<evidence type="ECO:0000256" key="1">
    <source>
        <dbReference type="SAM" id="MobiDB-lite"/>
    </source>
</evidence>
<keyword evidence="4" id="KW-1185">Reference proteome</keyword>
<proteinExistence type="predicted"/>
<dbReference type="Proteomes" id="UP000029120">
    <property type="component" value="Chromosome 5"/>
</dbReference>